<keyword evidence="3" id="KW-1185">Reference proteome</keyword>
<reference evidence="2 3" key="1">
    <citation type="submission" date="2024-05" db="EMBL/GenBank/DDBJ databases">
        <title>Genetic variation in Jamaican populations of the coffee berry borer (Hypothenemus hampei).</title>
        <authorList>
            <person name="Errbii M."/>
            <person name="Myrie A."/>
        </authorList>
    </citation>
    <scope>NUCLEOTIDE SEQUENCE [LARGE SCALE GENOMIC DNA]</scope>
    <source>
        <strain evidence="2">JA-Hopewell-2020-01-JO</strain>
        <tissue evidence="2">Whole body</tissue>
    </source>
</reference>
<evidence type="ECO:0000313" key="3">
    <source>
        <dbReference type="Proteomes" id="UP001566132"/>
    </source>
</evidence>
<proteinExistence type="predicted"/>
<protein>
    <submittedName>
        <fullName evidence="2">Uncharacterized protein</fullName>
    </submittedName>
</protein>
<dbReference type="EMBL" id="JBDJPC010000013">
    <property type="protein sequence ID" value="KAL1488607.1"/>
    <property type="molecule type" value="Genomic_DNA"/>
</dbReference>
<evidence type="ECO:0000313" key="2">
    <source>
        <dbReference type="EMBL" id="KAL1488607.1"/>
    </source>
</evidence>
<accession>A0ABD1E1P9</accession>
<keyword evidence="1" id="KW-0472">Membrane</keyword>
<comment type="caution">
    <text evidence="2">The sequence shown here is derived from an EMBL/GenBank/DDBJ whole genome shotgun (WGS) entry which is preliminary data.</text>
</comment>
<dbReference type="Proteomes" id="UP001566132">
    <property type="component" value="Unassembled WGS sequence"/>
</dbReference>
<name>A0ABD1E1P9_HYPHA</name>
<dbReference type="AlphaFoldDB" id="A0ABD1E1P9"/>
<gene>
    <name evidence="2" type="ORF">ABEB36_014411</name>
</gene>
<sequence>MKKYVSSIELKSIWDKLPESHKTSPILKLNLPCLKHFNDTSDSVTQFDGPPPPIKACSTLNQTLYCNTPSELQFENPDGNLTLSSVIQKLKIVIKNGTVVELSNKWNKLPIPSAFFNFHTICLLLAILILCLALVYKLFLISREYLKRKIDAWCSTLIWDKVFTSLSRNPPKTMQTSKRIVPDKVFPIGHLMQILYTSNAQTPQITLKYINKKPIKFTYEEFTKFLDFVYGFITNGKEKEEEEEEEMKWCDFVIGQYIFLTYWTDKNNTCSLAIQDTHNTDFVTLNKQELKLFLSEKYNLYEFLKK</sequence>
<keyword evidence="1" id="KW-0812">Transmembrane</keyword>
<feature type="transmembrane region" description="Helical" evidence="1">
    <location>
        <begin position="114"/>
        <end position="139"/>
    </location>
</feature>
<keyword evidence="1" id="KW-1133">Transmembrane helix</keyword>
<evidence type="ECO:0000256" key="1">
    <source>
        <dbReference type="SAM" id="Phobius"/>
    </source>
</evidence>
<organism evidence="2 3">
    <name type="scientific">Hypothenemus hampei</name>
    <name type="common">Coffee berry borer</name>
    <dbReference type="NCBI Taxonomy" id="57062"/>
    <lineage>
        <taxon>Eukaryota</taxon>
        <taxon>Metazoa</taxon>
        <taxon>Ecdysozoa</taxon>
        <taxon>Arthropoda</taxon>
        <taxon>Hexapoda</taxon>
        <taxon>Insecta</taxon>
        <taxon>Pterygota</taxon>
        <taxon>Neoptera</taxon>
        <taxon>Endopterygota</taxon>
        <taxon>Coleoptera</taxon>
        <taxon>Polyphaga</taxon>
        <taxon>Cucujiformia</taxon>
        <taxon>Curculionidae</taxon>
        <taxon>Scolytinae</taxon>
        <taxon>Hypothenemus</taxon>
    </lineage>
</organism>